<name>A0AAI9SZ61_9ASCO</name>
<evidence type="ECO:0000256" key="1">
    <source>
        <dbReference type="ARBA" id="ARBA00004173"/>
    </source>
</evidence>
<feature type="compositionally biased region" description="Basic and acidic residues" evidence="5">
    <location>
        <begin position="46"/>
        <end position="58"/>
    </location>
</feature>
<dbReference type="GeneID" id="73379264"/>
<dbReference type="EMBL" id="JAHUZD010000028">
    <property type="protein sequence ID" value="KAI3405629.2"/>
    <property type="molecule type" value="Genomic_DNA"/>
</dbReference>
<evidence type="ECO:0000313" key="8">
    <source>
        <dbReference type="Proteomes" id="UP001202479"/>
    </source>
</evidence>
<dbReference type="PROSITE" id="PS51886">
    <property type="entry name" value="TLDC"/>
    <property type="match status" value="1"/>
</dbReference>
<sequence length="365" mass="41788">MSFLFGRFQAPEKNEKTDKVDQELNEQEQQEQQEQQQQQQQQQQKIQEEKPCDLENKPIRKRTTFLKNLMGNSSRNNSSSSLLSTTSSSSDQVNTLPPLQPLTLSGYKINTKHKLLLDLELASNIRNLLPARLQLFDTWELVYSLSQHGMSLNTLYRNSRPEHQLQEMKKRKKAEKGYAEAVVTRMISSDPSNSGFTIEQKRPHGYILVIKDEKNCKFGAYLNEYLKPVEHKRYYGNGECFLWKVEKYDPSKLNYNKDSESSKLNYNKDSASSSSSSNSRTATRFKAFLYTGINDNIIYSNRDFIAIGSSHGENGLYIDQSLSKGVSYPCETFGNEVLNSKGLEGAKYGTFKIMGLEIWRVGSLE</sequence>
<feature type="region of interest" description="Disordered" evidence="5">
    <location>
        <begin position="1"/>
        <end position="95"/>
    </location>
</feature>
<dbReference type="SMART" id="SM00584">
    <property type="entry name" value="TLDc"/>
    <property type="match status" value="1"/>
</dbReference>
<organism evidence="7 8">
    <name type="scientific">Candida oxycetoniae</name>
    <dbReference type="NCBI Taxonomy" id="497107"/>
    <lineage>
        <taxon>Eukaryota</taxon>
        <taxon>Fungi</taxon>
        <taxon>Dikarya</taxon>
        <taxon>Ascomycota</taxon>
        <taxon>Saccharomycotina</taxon>
        <taxon>Pichiomycetes</taxon>
        <taxon>Debaryomycetaceae</taxon>
        <taxon>Candida/Lodderomyces clade</taxon>
        <taxon>Candida</taxon>
    </lineage>
</organism>
<dbReference type="GO" id="GO:0005739">
    <property type="term" value="C:mitochondrion"/>
    <property type="evidence" value="ECO:0007669"/>
    <property type="project" value="UniProtKB-SubCell"/>
</dbReference>
<proteinExistence type="inferred from homology"/>
<feature type="region of interest" description="Disordered" evidence="5">
    <location>
        <begin position="259"/>
        <end position="278"/>
    </location>
</feature>
<accession>A0AAI9SZ61</accession>
<dbReference type="Proteomes" id="UP001202479">
    <property type="component" value="Unassembled WGS sequence"/>
</dbReference>
<feature type="compositionally biased region" description="Low complexity" evidence="5">
    <location>
        <begin position="32"/>
        <end position="45"/>
    </location>
</feature>
<dbReference type="InterPro" id="IPR006571">
    <property type="entry name" value="TLDc_dom"/>
</dbReference>
<evidence type="ECO:0000256" key="5">
    <source>
        <dbReference type="SAM" id="MobiDB-lite"/>
    </source>
</evidence>
<dbReference type="Pfam" id="PF07534">
    <property type="entry name" value="TLD"/>
    <property type="match status" value="2"/>
</dbReference>
<dbReference type="GO" id="GO:0006979">
    <property type="term" value="P:response to oxidative stress"/>
    <property type="evidence" value="ECO:0007669"/>
    <property type="project" value="TreeGrafter"/>
</dbReference>
<feature type="compositionally biased region" description="Low complexity" evidence="5">
    <location>
        <begin position="72"/>
        <end position="90"/>
    </location>
</feature>
<dbReference type="RefSeq" id="XP_049181374.1">
    <property type="nucleotide sequence ID" value="XM_049322792.1"/>
</dbReference>
<reference evidence="7" key="1">
    <citation type="journal article" date="2022" name="DNA Res.">
        <title>Genome analysis of five recently described species of the CUG-Ser clade uncovers Candida theae as a new hybrid lineage with pathogenic potential in the Candida parapsilosis species complex.</title>
        <authorList>
            <person name="Mixao V."/>
            <person name="Del Olmo V."/>
            <person name="Hegedusova E."/>
            <person name="Saus E."/>
            <person name="Pryszcz L."/>
            <person name="Cillingova A."/>
            <person name="Nosek J."/>
            <person name="Gabaldon T."/>
        </authorList>
    </citation>
    <scope>NUCLEOTIDE SEQUENCE</scope>
    <source>
        <strain evidence="7">CBS 10844</strain>
    </source>
</reference>
<dbReference type="AlphaFoldDB" id="A0AAI9SZ61"/>
<evidence type="ECO:0000259" key="6">
    <source>
        <dbReference type="PROSITE" id="PS51886"/>
    </source>
</evidence>
<dbReference type="GO" id="GO:0005634">
    <property type="term" value="C:nucleus"/>
    <property type="evidence" value="ECO:0007669"/>
    <property type="project" value="TreeGrafter"/>
</dbReference>
<feature type="compositionally biased region" description="Basic and acidic residues" evidence="5">
    <location>
        <begin position="10"/>
        <end position="22"/>
    </location>
</feature>
<dbReference type="PANTHER" id="PTHR23354:SF62">
    <property type="entry name" value="MUSTARD, ISOFORM V"/>
    <property type="match status" value="1"/>
</dbReference>
<evidence type="ECO:0000256" key="3">
    <source>
        <dbReference type="ARBA" id="ARBA00023128"/>
    </source>
</evidence>
<keyword evidence="8" id="KW-1185">Reference proteome</keyword>
<comment type="similarity">
    <text evidence="2">Belongs to the OXR1 family.</text>
</comment>
<evidence type="ECO:0000256" key="4">
    <source>
        <dbReference type="ARBA" id="ARBA00040604"/>
    </source>
</evidence>
<evidence type="ECO:0000256" key="2">
    <source>
        <dbReference type="ARBA" id="ARBA00009540"/>
    </source>
</evidence>
<evidence type="ECO:0000313" key="7">
    <source>
        <dbReference type="EMBL" id="KAI3405629.2"/>
    </source>
</evidence>
<gene>
    <name evidence="7" type="ORF">KGF56_001647</name>
</gene>
<comment type="caution">
    <text evidence="7">The sequence shown here is derived from an EMBL/GenBank/DDBJ whole genome shotgun (WGS) entry which is preliminary data.</text>
</comment>
<protein>
    <recommendedName>
        <fullName evidence="4">Oxidation resistance protein 1</fullName>
    </recommendedName>
</protein>
<dbReference type="PANTHER" id="PTHR23354">
    <property type="entry name" value="NUCLEOLAR PROTEIN 7/ESTROGEN RECEPTOR COACTIVATOR-RELATED"/>
    <property type="match status" value="1"/>
</dbReference>
<feature type="domain" description="TLDc" evidence="6">
    <location>
        <begin position="115"/>
        <end position="362"/>
    </location>
</feature>
<keyword evidence="3" id="KW-0496">Mitochondrion</keyword>
<comment type="subcellular location">
    <subcellularLocation>
        <location evidence="1">Mitochondrion</location>
    </subcellularLocation>
</comment>